<evidence type="ECO:0000313" key="2">
    <source>
        <dbReference type="Proteomes" id="UP000886998"/>
    </source>
</evidence>
<name>A0A8X6XX74_9ARAC</name>
<dbReference type="EMBL" id="BMAV01013378">
    <property type="protein sequence ID" value="GFY61011.1"/>
    <property type="molecule type" value="Genomic_DNA"/>
</dbReference>
<dbReference type="Proteomes" id="UP000886998">
    <property type="component" value="Unassembled WGS sequence"/>
</dbReference>
<reference evidence="1" key="1">
    <citation type="submission" date="2020-08" db="EMBL/GenBank/DDBJ databases">
        <title>Multicomponent nature underlies the extraordinary mechanical properties of spider dragline silk.</title>
        <authorList>
            <person name="Kono N."/>
            <person name="Nakamura H."/>
            <person name="Mori M."/>
            <person name="Yoshida Y."/>
            <person name="Ohtoshi R."/>
            <person name="Malay A.D."/>
            <person name="Moran D.A.P."/>
            <person name="Tomita M."/>
            <person name="Numata K."/>
            <person name="Arakawa K."/>
        </authorList>
    </citation>
    <scope>NUCLEOTIDE SEQUENCE</scope>
</reference>
<dbReference type="AlphaFoldDB" id="A0A8X6XX74"/>
<protein>
    <submittedName>
        <fullName evidence="1">Uncharacterized protein</fullName>
    </submittedName>
</protein>
<sequence>MIATYKDSGLFCPAIYRCSHWMKSNHRDENMDSGGMDRRTYRAIASQQLMADLLAHRLTHSRPFFIYSSGFAGPVYILKYKVHNKTVHKKAVADEKDNNLLPFDES</sequence>
<accession>A0A8X6XX74</accession>
<gene>
    <name evidence="1" type="ORF">TNIN_442501</name>
</gene>
<organism evidence="1 2">
    <name type="scientific">Trichonephila inaurata madagascariensis</name>
    <dbReference type="NCBI Taxonomy" id="2747483"/>
    <lineage>
        <taxon>Eukaryota</taxon>
        <taxon>Metazoa</taxon>
        <taxon>Ecdysozoa</taxon>
        <taxon>Arthropoda</taxon>
        <taxon>Chelicerata</taxon>
        <taxon>Arachnida</taxon>
        <taxon>Araneae</taxon>
        <taxon>Araneomorphae</taxon>
        <taxon>Entelegynae</taxon>
        <taxon>Araneoidea</taxon>
        <taxon>Nephilidae</taxon>
        <taxon>Trichonephila</taxon>
        <taxon>Trichonephila inaurata</taxon>
    </lineage>
</organism>
<comment type="caution">
    <text evidence="1">The sequence shown here is derived from an EMBL/GenBank/DDBJ whole genome shotgun (WGS) entry which is preliminary data.</text>
</comment>
<proteinExistence type="predicted"/>
<keyword evidence="2" id="KW-1185">Reference proteome</keyword>
<evidence type="ECO:0000313" key="1">
    <source>
        <dbReference type="EMBL" id="GFY61011.1"/>
    </source>
</evidence>